<sequence>MSNIVPEDMVHGAQKMEESWSSTPPSGPRRITQVHGRLPSGSQPNPAIKAICGGTSLMGNEGDDEEDMQGLKRLRSLHGRPDSIN</sequence>
<reference evidence="2" key="1">
    <citation type="submission" date="2018-02" db="EMBL/GenBank/DDBJ databases">
        <authorList>
            <person name="Cohen D.B."/>
            <person name="Kent A.D."/>
        </authorList>
    </citation>
    <scope>NUCLEOTIDE SEQUENCE</scope>
</reference>
<organism evidence="2">
    <name type="scientific">Fagus sylvatica</name>
    <name type="common">Beechnut</name>
    <dbReference type="NCBI Taxonomy" id="28930"/>
    <lineage>
        <taxon>Eukaryota</taxon>
        <taxon>Viridiplantae</taxon>
        <taxon>Streptophyta</taxon>
        <taxon>Embryophyta</taxon>
        <taxon>Tracheophyta</taxon>
        <taxon>Spermatophyta</taxon>
        <taxon>Magnoliopsida</taxon>
        <taxon>eudicotyledons</taxon>
        <taxon>Gunneridae</taxon>
        <taxon>Pentapetalae</taxon>
        <taxon>rosids</taxon>
        <taxon>fabids</taxon>
        <taxon>Fagales</taxon>
        <taxon>Fagaceae</taxon>
        <taxon>Fagus</taxon>
    </lineage>
</organism>
<dbReference type="AlphaFoldDB" id="A0A2N9I3H6"/>
<evidence type="ECO:0000313" key="2">
    <source>
        <dbReference type="EMBL" id="SPD19232.1"/>
    </source>
</evidence>
<gene>
    <name evidence="2" type="ORF">FSB_LOCUS47114</name>
</gene>
<name>A0A2N9I3H6_FAGSY</name>
<evidence type="ECO:0000256" key="1">
    <source>
        <dbReference type="SAM" id="MobiDB-lite"/>
    </source>
</evidence>
<accession>A0A2N9I3H6</accession>
<protein>
    <submittedName>
        <fullName evidence="2">Uncharacterized protein</fullName>
    </submittedName>
</protein>
<proteinExistence type="predicted"/>
<feature type="compositionally biased region" description="Basic and acidic residues" evidence="1">
    <location>
        <begin position="8"/>
        <end position="18"/>
    </location>
</feature>
<dbReference type="EMBL" id="OIVN01004779">
    <property type="protein sequence ID" value="SPD19232.1"/>
    <property type="molecule type" value="Genomic_DNA"/>
</dbReference>
<feature type="region of interest" description="Disordered" evidence="1">
    <location>
        <begin position="1"/>
        <end position="85"/>
    </location>
</feature>